<dbReference type="GO" id="GO:0046854">
    <property type="term" value="P:phosphatidylinositol phosphate biosynthetic process"/>
    <property type="evidence" value="ECO:0007669"/>
    <property type="project" value="InterPro"/>
</dbReference>
<dbReference type="InterPro" id="IPR020583">
    <property type="entry name" value="Inositol_monoP_metal-BS"/>
</dbReference>
<feature type="binding site" evidence="8">
    <location>
        <position position="87"/>
    </location>
    <ligand>
        <name>Mg(2+)</name>
        <dbReference type="ChEBI" id="CHEBI:18420"/>
        <label>1</label>
        <note>catalytic</note>
    </ligand>
</feature>
<keyword evidence="6" id="KW-0378">Hydrolase</keyword>
<keyword evidence="10" id="KW-1185">Reference proteome</keyword>
<dbReference type="PANTHER" id="PTHR20854:SF4">
    <property type="entry name" value="INOSITOL-1-MONOPHOSPHATASE-RELATED"/>
    <property type="match status" value="1"/>
</dbReference>
<evidence type="ECO:0000256" key="7">
    <source>
        <dbReference type="ARBA" id="ARBA00022842"/>
    </source>
</evidence>
<reference evidence="10" key="1">
    <citation type="submission" date="2015-08" db="EMBL/GenBank/DDBJ databases">
        <title>Genome sequencing project for genomic taxonomy and phylogenomics of Bacillus-like bacteria.</title>
        <authorList>
            <person name="Liu B."/>
            <person name="Wang J."/>
            <person name="Zhu Y."/>
            <person name="Liu G."/>
            <person name="Chen Q."/>
            <person name="Chen Z."/>
            <person name="Lan J."/>
            <person name="Che J."/>
            <person name="Ge C."/>
            <person name="Shi H."/>
            <person name="Pan Z."/>
            <person name="Liu X."/>
        </authorList>
    </citation>
    <scope>NUCLEOTIDE SEQUENCE [LARGE SCALE GENOMIC DNA]</scope>
    <source>
        <strain evidence="10">FJAT-4402</strain>
    </source>
</reference>
<dbReference type="Gene3D" id="3.30.540.10">
    <property type="entry name" value="Fructose-1,6-Bisphosphatase, subunit A, domain 1"/>
    <property type="match status" value="1"/>
</dbReference>
<dbReference type="PANTHER" id="PTHR20854">
    <property type="entry name" value="INOSITOL MONOPHOSPHATASE"/>
    <property type="match status" value="1"/>
</dbReference>
<organism evidence="9 10">
    <name type="scientific">Bacillus gobiensis</name>
    <dbReference type="NCBI Taxonomy" id="1441095"/>
    <lineage>
        <taxon>Bacteria</taxon>
        <taxon>Bacillati</taxon>
        <taxon>Bacillota</taxon>
        <taxon>Bacilli</taxon>
        <taxon>Bacillales</taxon>
        <taxon>Bacillaceae</taxon>
        <taxon>Bacillus</taxon>
    </lineage>
</organism>
<reference evidence="9 10" key="2">
    <citation type="journal article" date="2016" name="Int. J. Syst. Evol. Microbiol.">
        <title>Bacillus gobiensis sp. nov., isolated from a soil sample.</title>
        <authorList>
            <person name="Liu B."/>
            <person name="Liu G.H."/>
            <person name="Cetin S."/>
            <person name="Schumann P."/>
            <person name="Pan Z.Z."/>
            <person name="Chen Q.Q."/>
        </authorList>
    </citation>
    <scope>NUCLEOTIDE SEQUENCE [LARGE SCALE GENOMIC DNA]</scope>
    <source>
        <strain evidence="9 10">FJAT-4402</strain>
    </source>
</reference>
<dbReference type="Gene3D" id="3.40.190.80">
    <property type="match status" value="1"/>
</dbReference>
<dbReference type="PATRIC" id="fig|1441095.3.peg.992"/>
<feature type="binding site" evidence="8">
    <location>
        <position position="214"/>
    </location>
    <ligand>
        <name>Mg(2+)</name>
        <dbReference type="ChEBI" id="CHEBI:18420"/>
        <label>1</label>
        <note>catalytic</note>
    </ligand>
</feature>
<dbReference type="InterPro" id="IPR000760">
    <property type="entry name" value="Inositol_monophosphatase-like"/>
</dbReference>
<feature type="binding site" evidence="8">
    <location>
        <position position="89"/>
    </location>
    <ligand>
        <name>Mg(2+)</name>
        <dbReference type="ChEBI" id="CHEBI:18420"/>
        <label>1</label>
        <note>catalytic</note>
    </ligand>
</feature>
<dbReference type="FunFam" id="3.30.540.10:FF:000003">
    <property type="entry name" value="Inositol-1-monophosphatase"/>
    <property type="match status" value="1"/>
</dbReference>
<dbReference type="PROSITE" id="PS00629">
    <property type="entry name" value="IMP_1"/>
    <property type="match status" value="1"/>
</dbReference>
<dbReference type="InterPro" id="IPR020552">
    <property type="entry name" value="Inositol_monoPase_Li-sen"/>
</dbReference>
<dbReference type="PRINTS" id="PR00377">
    <property type="entry name" value="IMPHPHTASES"/>
</dbReference>
<comment type="catalytic activity">
    <reaction evidence="1">
        <text>a myo-inositol phosphate + H2O = myo-inositol + phosphate</text>
        <dbReference type="Rhea" id="RHEA:24056"/>
        <dbReference type="ChEBI" id="CHEBI:15377"/>
        <dbReference type="ChEBI" id="CHEBI:17268"/>
        <dbReference type="ChEBI" id="CHEBI:43474"/>
        <dbReference type="ChEBI" id="CHEBI:84139"/>
        <dbReference type="EC" id="3.1.3.25"/>
    </reaction>
</comment>
<dbReference type="GO" id="GO:0008934">
    <property type="term" value="F:inositol monophosphate 1-phosphatase activity"/>
    <property type="evidence" value="ECO:0007669"/>
    <property type="project" value="TreeGrafter"/>
</dbReference>
<gene>
    <name evidence="9" type="ORF">AM592_04500</name>
</gene>
<evidence type="ECO:0000256" key="8">
    <source>
        <dbReference type="PIRSR" id="PIRSR600760-2"/>
    </source>
</evidence>
<evidence type="ECO:0000256" key="1">
    <source>
        <dbReference type="ARBA" id="ARBA00001033"/>
    </source>
</evidence>
<sequence>MTNWPEIYQYAQQAIKEAGQRVRNALNNELKIETKSNPNDLVTNIDKETELFFIEKIRKDFSTHSILGEEGQGDELQSLEGIVWIIDPIDGTVNFVHQNRNFAISIGILENGKGKIGLVYDVISDELYHAASGQGAYMNDTPLDPLKPVSVEETILGINATWITENRRIDPEVLAPLVKRVRGTRSYGSAALELAYVAAGRMDAYVTMRLSPWDFAGGCILLDEVGGIYTTVDGEALNFLSTNSVLAGNPAVHRTILEEYLAEKK</sequence>
<dbReference type="GO" id="GO:0006021">
    <property type="term" value="P:inositol biosynthetic process"/>
    <property type="evidence" value="ECO:0007669"/>
    <property type="project" value="UniProtKB-UniPathway"/>
</dbReference>
<evidence type="ECO:0000256" key="2">
    <source>
        <dbReference type="ARBA" id="ARBA00001946"/>
    </source>
</evidence>
<protein>
    <recommendedName>
        <fullName evidence="4">inositol-phosphate phosphatase</fullName>
        <ecNumber evidence="4">3.1.3.25</ecNumber>
    </recommendedName>
</protein>
<dbReference type="UniPathway" id="UPA00823">
    <property type="reaction ID" value="UER00788"/>
</dbReference>
<evidence type="ECO:0000256" key="5">
    <source>
        <dbReference type="ARBA" id="ARBA00022723"/>
    </source>
</evidence>
<dbReference type="STRING" id="1441095.AM592_04500"/>
<evidence type="ECO:0000256" key="6">
    <source>
        <dbReference type="ARBA" id="ARBA00022801"/>
    </source>
</evidence>
<dbReference type="SUPFAM" id="SSF56655">
    <property type="entry name" value="Carbohydrate phosphatase"/>
    <property type="match status" value="1"/>
</dbReference>
<name>A0A0M4G7D2_9BACI</name>
<feature type="binding site" evidence="8">
    <location>
        <position position="69"/>
    </location>
    <ligand>
        <name>Mg(2+)</name>
        <dbReference type="ChEBI" id="CHEBI:18420"/>
        <label>1</label>
        <note>catalytic</note>
    </ligand>
</feature>
<dbReference type="PROSITE" id="PS00630">
    <property type="entry name" value="IMP_2"/>
    <property type="match status" value="1"/>
</dbReference>
<dbReference type="GO" id="GO:0046872">
    <property type="term" value="F:metal ion binding"/>
    <property type="evidence" value="ECO:0007669"/>
    <property type="project" value="UniProtKB-KW"/>
</dbReference>
<dbReference type="EC" id="3.1.3.25" evidence="4"/>
<comment type="pathway">
    <text evidence="3">Polyol metabolism; myo-inositol biosynthesis; myo-inositol from D-glucose 6-phosphate: step 2/2.</text>
</comment>
<keyword evidence="5 8" id="KW-0479">Metal-binding</keyword>
<evidence type="ECO:0000313" key="10">
    <source>
        <dbReference type="Proteomes" id="UP000067625"/>
    </source>
</evidence>
<dbReference type="GO" id="GO:0007165">
    <property type="term" value="P:signal transduction"/>
    <property type="evidence" value="ECO:0007669"/>
    <property type="project" value="TreeGrafter"/>
</dbReference>
<dbReference type="EMBL" id="CP012600">
    <property type="protein sequence ID" value="ALC80928.1"/>
    <property type="molecule type" value="Genomic_DNA"/>
</dbReference>
<evidence type="ECO:0000256" key="3">
    <source>
        <dbReference type="ARBA" id="ARBA00005152"/>
    </source>
</evidence>
<dbReference type="Proteomes" id="UP000067625">
    <property type="component" value="Chromosome"/>
</dbReference>
<dbReference type="CDD" id="cd01637">
    <property type="entry name" value="IMPase_like"/>
    <property type="match status" value="1"/>
</dbReference>
<dbReference type="Pfam" id="PF00459">
    <property type="entry name" value="Inositol_P"/>
    <property type="match status" value="1"/>
</dbReference>
<evidence type="ECO:0000313" key="9">
    <source>
        <dbReference type="EMBL" id="ALC80928.1"/>
    </source>
</evidence>
<dbReference type="PRINTS" id="PR00378">
    <property type="entry name" value="LIIMPHPHTASE"/>
</dbReference>
<accession>A0A0M4G7D2</accession>
<evidence type="ECO:0000256" key="4">
    <source>
        <dbReference type="ARBA" id="ARBA00013106"/>
    </source>
</evidence>
<proteinExistence type="predicted"/>
<keyword evidence="7 8" id="KW-0460">Magnesium</keyword>
<dbReference type="OrthoDB" id="9772456at2"/>
<feature type="binding site" evidence="8">
    <location>
        <position position="90"/>
    </location>
    <ligand>
        <name>Mg(2+)</name>
        <dbReference type="ChEBI" id="CHEBI:18420"/>
        <label>2</label>
    </ligand>
</feature>
<dbReference type="AlphaFoldDB" id="A0A0M4G7D2"/>
<comment type="cofactor">
    <cofactor evidence="2 8">
        <name>Mg(2+)</name>
        <dbReference type="ChEBI" id="CHEBI:18420"/>
    </cofactor>
</comment>
<dbReference type="RefSeq" id="WP_053602679.1">
    <property type="nucleotide sequence ID" value="NZ_CP012600.1"/>
</dbReference>
<dbReference type="InterPro" id="IPR020550">
    <property type="entry name" value="Inositol_monophosphatase_CS"/>
</dbReference>